<evidence type="ECO:0000256" key="5">
    <source>
        <dbReference type="SAM" id="MobiDB-lite"/>
    </source>
</evidence>
<evidence type="ECO:0000256" key="3">
    <source>
        <dbReference type="PROSITE-ProRule" id="PRU00047"/>
    </source>
</evidence>
<dbReference type="InterPro" id="IPR013103">
    <property type="entry name" value="RVT_2"/>
</dbReference>
<evidence type="ECO:0000259" key="7">
    <source>
        <dbReference type="PROSITE" id="PS50994"/>
    </source>
</evidence>
<keyword evidence="2" id="KW-0378">Hydrolase</keyword>
<keyword evidence="3" id="KW-0863">Zinc-finger</keyword>
<comment type="caution">
    <text evidence="8">The sequence shown here is derived from an EMBL/GenBank/DDBJ whole genome shotgun (WGS) entry which is preliminary data.</text>
</comment>
<feature type="coiled-coil region" evidence="4">
    <location>
        <begin position="824"/>
        <end position="851"/>
    </location>
</feature>
<feature type="domain" description="Integrase catalytic" evidence="7">
    <location>
        <begin position="1265"/>
        <end position="1434"/>
    </location>
</feature>
<dbReference type="InterPro" id="IPR036397">
    <property type="entry name" value="RNaseH_sf"/>
</dbReference>
<feature type="compositionally biased region" description="Polar residues" evidence="5">
    <location>
        <begin position="185"/>
        <end position="197"/>
    </location>
</feature>
<dbReference type="InterPro" id="IPR036875">
    <property type="entry name" value="Znf_CCHC_sf"/>
</dbReference>
<dbReference type="PROSITE" id="PS50158">
    <property type="entry name" value="ZF_CCHC"/>
    <property type="match status" value="1"/>
</dbReference>
<feature type="region of interest" description="Disordered" evidence="5">
    <location>
        <begin position="1519"/>
        <end position="1572"/>
    </location>
</feature>
<evidence type="ECO:0000256" key="1">
    <source>
        <dbReference type="ARBA" id="ARBA00022723"/>
    </source>
</evidence>
<keyword evidence="3" id="KW-0862">Zinc</keyword>
<dbReference type="Proteomes" id="UP001151760">
    <property type="component" value="Unassembled WGS sequence"/>
</dbReference>
<sequence length="2090" mass="236859">MHRDEEQVSSDDNEVTEVIALMALTDEERVFVGKESANNGEWVKISVQKVHTLLEMEDNDDIKSFLDYLCIDLNYVEEQRNNLLSKHRSLVHELNTCKEQLLVLKQAKLDLLTMQHVNTKILKENQNLKNELKELTFITEAWLNSSNKVNQCISEQIPTQKKKILGIDRLTEDTSSSGPKDLVPTNESQRNITNHSVVVSDSSATNYDSADESSVCSTPLPLLEKLTGAEPVSGPKTIKSILKSKSTFKAETLNGITISEPSSAPPRGNQSSSASKTNSAPVGKLKNVKIKDDPPLIISLRRGIKPRNPQHITKNCETCGSNVHTTSDHNDIEWFRKREALQAKKVDSFKANWLDWNNPKGDCYPFDLSKPLPLQGHLGHLTVAIDYFFNNDLEYLKSSNSERKYIASIMKTKAARYEIEGIEDMVHTLWSPTKVGLYDDLRVTAAQLKEFDLLKWDPTRENGNTTPKSTVVEGVEKVMPPTTAEDKAQKRLEVKARSTLMMGIPNAHQLKFNSIKDSKLLIEAVEKRFGRNASTKKTQRNLLKQQYENFTVPSSEMLDQTFDRLQNLMSQNKTDLDTMSMDDLYNNLKVYEPEVKGMSSSSLSTQNMAFMSSLNNSNSSTNGAVSTAQAVNTANGVSAANTQVNASNIDNLSDVVICRKLTINGNEFVGFDKSKVECYNCHKKGHFAKECRALRNQDYKNKESTRRTVPVETSTSTALVSCDGLGGYDWSDQAEEGPNYALMAYSSSSSDSEVSNNSNCSKSCLKTVETLKSQYDQLHKDFKKSELMVLAYKSGLELVEEKLKVYKANESIYSQDIKVLKFEIECKDIAIRELRKKLEIAQKEKDGIQFNVDKFENASKSLNKLIESQIVDNYKKGLGYNAVPPPYTRNFMPLTPDLSFTGLDEFVNKHVVENRKSDEEVSKVVRKSNDSLIIKDWVSDSKEENVSQTKTEKKIVKPSIAKIEFVKPKQQVKIARKTVKQVEKNRQNTHNPKGNQRIWNNMMSQRLGSNFEMFNKACYVCGSFDHFQVDYNYHHKQFQKQRMVKPVWNNAKRVNHQNFAKKTHPCAKKNMVPRVVLMKSGLVSINTARQVNAAHTKTTVNAARPMSYLSKKAHSTVKRPIHKNTSFKNSNFNQRVNTVKDKNVNTVRPKAVVNAARPKAVVNAVKGNNVNVVKASACWVWKPKTKVLDHVSKHNSASITLNKFDYIDAQGRSKSVMAWGTCPTYQTMKGDRWKDMVAFGGTPKEENHKKRSLNFKTLILPNFLEMIKPVLLVKRESSTKPLKMYCLVVTDDFSRFTWVFFLATKDETSGILKSFITGIENLVDHKVKVIRCDNGTEFKNKEMNQFCEMKGILRQYSVARTPQQNGVAERRNRTLIKAARTMLADSKLPTTFWAEAVNTACYVKNKVLVVKPHNMTSYELFHGRTPTLSFMRPFECPVTILNTIDHLGKFDGKADEGFFVGYSLNSKAFRVFNSRTRIVEENLHIRFSESTPNVVGSGPDWLFDIDALTRTMNYEPITADPLFSHDPKSSHDVGSKLSSDDGKKVDEDSRKDSECNDQEKEDNVNSSNNVNIASINEVNVDDEDVGAEADMHNLDTTIQVSPIPTTRIHKDHPLDQVIRDLQSATQTRRMSKSLEEHGFEEPKKVIHALKDPSWIKAMQEELLQFKLQEVWTLVDLPNGKRAIGTKWVFRNKKDERGIMIRNKARLVAQGYTQEEGIDYDEFFAPIARIEAIRLFLAYASFKDFVVYQMDVKSAFLYGKIKEEVYVCQPPGFEDPDFPDRVYKVEKALYGLHQALRAWHNLLMLLKVNVAMHNLLLLVMVNVVEEQFWSTVKEETVNGEVQLQALVDGKKIIITESTVRRELRLEDAEGVDCLPNATIFEQLALMGTTAWNEFSSTMASAIICLATNQKFNFSKYIFKSMVKNLDNLSRKILMYPKFVQVFLDQQLEGMSSHNRIYVTPSHTKKIFRNMRRVGKCFSGRETSLFQTMVVQEQAEMGEGSANPTDPHYTPTIIQPSPQPQKKQKPRKSKRKDTQIPQSSGPTEHVADESIYKELDDSLVRASTTTSSLEAKQDSGNIDKTQSKTTPNKACS</sequence>
<dbReference type="InterPro" id="IPR001584">
    <property type="entry name" value="Integrase_cat-core"/>
</dbReference>
<keyword evidence="1" id="KW-0479">Metal-binding</keyword>
<dbReference type="SUPFAM" id="SSF53098">
    <property type="entry name" value="Ribonuclease H-like"/>
    <property type="match status" value="1"/>
</dbReference>
<feature type="region of interest" description="Disordered" evidence="5">
    <location>
        <begin position="170"/>
        <end position="197"/>
    </location>
</feature>
<protein>
    <submittedName>
        <fullName evidence="8">Ribonuclease H-like domain-containing protein</fullName>
    </submittedName>
</protein>
<dbReference type="SMART" id="SM00343">
    <property type="entry name" value="ZnF_C2HC"/>
    <property type="match status" value="2"/>
</dbReference>
<keyword evidence="4" id="KW-0175">Coiled coil</keyword>
<dbReference type="InterPro" id="IPR012337">
    <property type="entry name" value="RNaseH-like_sf"/>
</dbReference>
<feature type="domain" description="CCHC-type" evidence="6">
    <location>
        <begin position="678"/>
        <end position="692"/>
    </location>
</feature>
<evidence type="ECO:0000313" key="9">
    <source>
        <dbReference type="Proteomes" id="UP001151760"/>
    </source>
</evidence>
<dbReference type="InterPro" id="IPR057670">
    <property type="entry name" value="SH3_retrovirus"/>
</dbReference>
<dbReference type="Pfam" id="PF07727">
    <property type="entry name" value="RVT_2"/>
    <property type="match status" value="1"/>
</dbReference>
<evidence type="ECO:0000313" key="8">
    <source>
        <dbReference type="EMBL" id="GJS62660.1"/>
    </source>
</evidence>
<dbReference type="Gene3D" id="3.30.420.10">
    <property type="entry name" value="Ribonuclease H-like superfamily/Ribonuclease H"/>
    <property type="match status" value="1"/>
</dbReference>
<evidence type="ECO:0000256" key="2">
    <source>
        <dbReference type="ARBA" id="ARBA00022801"/>
    </source>
</evidence>
<dbReference type="PROSITE" id="PS50994">
    <property type="entry name" value="INTEGRASE"/>
    <property type="match status" value="1"/>
</dbReference>
<feature type="compositionally biased region" description="Basic and acidic residues" evidence="5">
    <location>
        <begin position="2043"/>
        <end position="2057"/>
    </location>
</feature>
<feature type="region of interest" description="Disordered" evidence="5">
    <location>
        <begin position="254"/>
        <end position="286"/>
    </location>
</feature>
<dbReference type="Gene3D" id="4.10.60.10">
    <property type="entry name" value="Zinc finger, CCHC-type"/>
    <property type="match status" value="1"/>
</dbReference>
<dbReference type="EMBL" id="BQNB010009375">
    <property type="protein sequence ID" value="GJS62660.1"/>
    <property type="molecule type" value="Genomic_DNA"/>
</dbReference>
<dbReference type="InterPro" id="IPR001878">
    <property type="entry name" value="Znf_CCHC"/>
</dbReference>
<reference evidence="8" key="2">
    <citation type="submission" date="2022-01" db="EMBL/GenBank/DDBJ databases">
        <authorList>
            <person name="Yamashiro T."/>
            <person name="Shiraishi A."/>
            <person name="Satake H."/>
            <person name="Nakayama K."/>
        </authorList>
    </citation>
    <scope>NUCLEOTIDE SEQUENCE</scope>
</reference>
<feature type="compositionally biased region" description="Basic residues" evidence="5">
    <location>
        <begin position="2020"/>
        <end position="2029"/>
    </location>
</feature>
<evidence type="ECO:0000256" key="4">
    <source>
        <dbReference type="SAM" id="Coils"/>
    </source>
</evidence>
<dbReference type="SUPFAM" id="SSF57756">
    <property type="entry name" value="Retrovirus zinc finger-like domains"/>
    <property type="match status" value="1"/>
</dbReference>
<dbReference type="Pfam" id="PF25597">
    <property type="entry name" value="SH3_retrovirus"/>
    <property type="match status" value="1"/>
</dbReference>
<dbReference type="PANTHER" id="PTHR42648:SF32">
    <property type="entry name" value="RIBONUCLEASE H-LIKE DOMAIN, GAG-PRE-INTEGRASE DOMAIN PROTEIN-RELATED"/>
    <property type="match status" value="1"/>
</dbReference>
<feature type="compositionally biased region" description="Basic and acidic residues" evidence="5">
    <location>
        <begin position="1523"/>
        <end position="1563"/>
    </location>
</feature>
<feature type="compositionally biased region" description="Polar residues" evidence="5">
    <location>
        <begin position="2059"/>
        <end position="2090"/>
    </location>
</feature>
<dbReference type="InterPro" id="IPR039537">
    <property type="entry name" value="Retrotran_Ty1/copia-like"/>
</dbReference>
<feature type="compositionally biased region" description="Polar residues" evidence="5">
    <location>
        <begin position="254"/>
        <end position="280"/>
    </location>
</feature>
<accession>A0ABQ4XC97</accession>
<feature type="region of interest" description="Disordered" evidence="5">
    <location>
        <begin position="1994"/>
        <end position="2090"/>
    </location>
</feature>
<keyword evidence="9" id="KW-1185">Reference proteome</keyword>
<evidence type="ECO:0000259" key="6">
    <source>
        <dbReference type="PROSITE" id="PS50158"/>
    </source>
</evidence>
<dbReference type="PANTHER" id="PTHR42648">
    <property type="entry name" value="TRANSPOSASE, PUTATIVE-RELATED"/>
    <property type="match status" value="1"/>
</dbReference>
<proteinExistence type="predicted"/>
<gene>
    <name evidence="8" type="ORF">Tco_0657444</name>
</gene>
<organism evidence="8 9">
    <name type="scientific">Tanacetum coccineum</name>
    <dbReference type="NCBI Taxonomy" id="301880"/>
    <lineage>
        <taxon>Eukaryota</taxon>
        <taxon>Viridiplantae</taxon>
        <taxon>Streptophyta</taxon>
        <taxon>Embryophyta</taxon>
        <taxon>Tracheophyta</taxon>
        <taxon>Spermatophyta</taxon>
        <taxon>Magnoliopsida</taxon>
        <taxon>eudicotyledons</taxon>
        <taxon>Gunneridae</taxon>
        <taxon>Pentapetalae</taxon>
        <taxon>asterids</taxon>
        <taxon>campanulids</taxon>
        <taxon>Asterales</taxon>
        <taxon>Asteraceae</taxon>
        <taxon>Asteroideae</taxon>
        <taxon>Anthemideae</taxon>
        <taxon>Anthemidinae</taxon>
        <taxon>Tanacetum</taxon>
    </lineage>
</organism>
<reference evidence="8" key="1">
    <citation type="journal article" date="2022" name="Int. J. Mol. Sci.">
        <title>Draft Genome of Tanacetum Coccineum: Genomic Comparison of Closely Related Tanacetum-Family Plants.</title>
        <authorList>
            <person name="Yamashiro T."/>
            <person name="Shiraishi A."/>
            <person name="Nakayama K."/>
            <person name="Satake H."/>
        </authorList>
    </citation>
    <scope>NUCLEOTIDE SEQUENCE</scope>
</reference>
<name>A0ABQ4XC97_9ASTR</name>
<dbReference type="Pfam" id="PF00665">
    <property type="entry name" value="rve"/>
    <property type="match status" value="1"/>
</dbReference>